<keyword evidence="1" id="KW-1133">Transmembrane helix</keyword>
<gene>
    <name evidence="2" type="ORF">I5E68_04335</name>
</gene>
<dbReference type="EMBL" id="JADZGI010000001">
    <property type="protein sequence ID" value="MBH0112181.1"/>
    <property type="molecule type" value="Genomic_DNA"/>
</dbReference>
<keyword evidence="1" id="KW-0472">Membrane</keyword>
<evidence type="ECO:0000313" key="3">
    <source>
        <dbReference type="Proteomes" id="UP000617634"/>
    </source>
</evidence>
<dbReference type="AlphaFoldDB" id="A0A931MKN6"/>
<feature type="transmembrane region" description="Helical" evidence="1">
    <location>
        <begin position="42"/>
        <end position="64"/>
    </location>
</feature>
<comment type="caution">
    <text evidence="2">The sequence shown here is derived from an EMBL/GenBank/DDBJ whole genome shotgun (WGS) entry which is preliminary data.</text>
</comment>
<name>A0A931MKN6_9SPHN</name>
<evidence type="ECO:0000313" key="2">
    <source>
        <dbReference type="EMBL" id="MBH0112181.1"/>
    </source>
</evidence>
<keyword evidence="1" id="KW-0812">Transmembrane</keyword>
<sequence length="121" mass="12761">MMGLSLLVTGLFVAFLCLFVLALAFEHLLLRHVLSSPVAIKLLAVLAAWVSGALLLAGTVLYAYALPGQEQGAMPVAIAALSSLLTLAIPAGVLALIGYFGARKRQEEARRVQPGVEKTFT</sequence>
<organism evidence="2 3">
    <name type="scientific">Novosphingobium aureum</name>
    <dbReference type="NCBI Taxonomy" id="2792964"/>
    <lineage>
        <taxon>Bacteria</taxon>
        <taxon>Pseudomonadati</taxon>
        <taxon>Pseudomonadota</taxon>
        <taxon>Alphaproteobacteria</taxon>
        <taxon>Sphingomonadales</taxon>
        <taxon>Sphingomonadaceae</taxon>
        <taxon>Novosphingobium</taxon>
    </lineage>
</organism>
<reference evidence="2" key="1">
    <citation type="submission" date="2020-11" db="EMBL/GenBank/DDBJ databases">
        <title>Novosphingobium aureum sp. nov., a marine bacterium isolated from sediment of a salt flat.</title>
        <authorList>
            <person name="Yoo Y."/>
            <person name="Kim J.-J."/>
        </authorList>
    </citation>
    <scope>NUCLEOTIDE SEQUENCE</scope>
    <source>
        <strain evidence="2">YJ-S2-02</strain>
    </source>
</reference>
<dbReference type="RefSeq" id="WP_197161095.1">
    <property type="nucleotide sequence ID" value="NZ_JADZGI010000001.1"/>
</dbReference>
<keyword evidence="3" id="KW-1185">Reference proteome</keyword>
<feature type="transmembrane region" description="Helical" evidence="1">
    <location>
        <begin position="76"/>
        <end position="101"/>
    </location>
</feature>
<dbReference type="Proteomes" id="UP000617634">
    <property type="component" value="Unassembled WGS sequence"/>
</dbReference>
<evidence type="ECO:0000256" key="1">
    <source>
        <dbReference type="SAM" id="Phobius"/>
    </source>
</evidence>
<accession>A0A931MKN6</accession>
<proteinExistence type="predicted"/>
<feature type="transmembrane region" description="Helical" evidence="1">
    <location>
        <begin position="6"/>
        <end position="30"/>
    </location>
</feature>
<protein>
    <submittedName>
        <fullName evidence="2">Uncharacterized protein</fullName>
    </submittedName>
</protein>